<evidence type="ECO:0000256" key="1">
    <source>
        <dbReference type="SAM" id="MobiDB-lite"/>
    </source>
</evidence>
<dbReference type="InterPro" id="IPR038929">
    <property type="entry name" value="CCDC13"/>
</dbReference>
<keyword evidence="3" id="KW-1185">Reference proteome</keyword>
<dbReference type="Proteomes" id="UP001212841">
    <property type="component" value="Unassembled WGS sequence"/>
</dbReference>
<evidence type="ECO:0000313" key="3">
    <source>
        <dbReference type="Proteomes" id="UP001212841"/>
    </source>
</evidence>
<organism evidence="2 3">
    <name type="scientific">Rhizophlyctis rosea</name>
    <dbReference type="NCBI Taxonomy" id="64517"/>
    <lineage>
        <taxon>Eukaryota</taxon>
        <taxon>Fungi</taxon>
        <taxon>Fungi incertae sedis</taxon>
        <taxon>Chytridiomycota</taxon>
        <taxon>Chytridiomycota incertae sedis</taxon>
        <taxon>Chytridiomycetes</taxon>
        <taxon>Rhizophlyctidales</taxon>
        <taxon>Rhizophlyctidaceae</taxon>
        <taxon>Rhizophlyctis</taxon>
    </lineage>
</organism>
<dbReference type="PANTHER" id="PTHR31935">
    <property type="entry name" value="COILED-COIL DOMAIN-CONTAINING PROTEIN 13"/>
    <property type="match status" value="1"/>
</dbReference>
<gene>
    <name evidence="2" type="ORF">HK097_009435</name>
</gene>
<evidence type="ECO:0000313" key="2">
    <source>
        <dbReference type="EMBL" id="KAJ3049600.1"/>
    </source>
</evidence>
<feature type="non-terminal residue" evidence="2">
    <location>
        <position position="373"/>
    </location>
</feature>
<feature type="region of interest" description="Disordered" evidence="1">
    <location>
        <begin position="301"/>
        <end position="326"/>
    </location>
</feature>
<dbReference type="AlphaFoldDB" id="A0AAD5X0G4"/>
<protein>
    <submittedName>
        <fullName evidence="2">Uncharacterized protein</fullName>
    </submittedName>
</protein>
<feature type="region of interest" description="Disordered" evidence="1">
    <location>
        <begin position="269"/>
        <end position="289"/>
    </location>
</feature>
<reference evidence="2" key="1">
    <citation type="submission" date="2020-05" db="EMBL/GenBank/DDBJ databases">
        <title>Phylogenomic resolution of chytrid fungi.</title>
        <authorList>
            <person name="Stajich J.E."/>
            <person name="Amses K."/>
            <person name="Simmons R."/>
            <person name="Seto K."/>
            <person name="Myers J."/>
            <person name="Bonds A."/>
            <person name="Quandt C.A."/>
            <person name="Barry K."/>
            <person name="Liu P."/>
            <person name="Grigoriev I."/>
            <person name="Longcore J.E."/>
            <person name="James T.Y."/>
        </authorList>
    </citation>
    <scope>NUCLEOTIDE SEQUENCE</scope>
    <source>
        <strain evidence="2">JEL0318</strain>
    </source>
</reference>
<comment type="caution">
    <text evidence="2">The sequence shown here is derived from an EMBL/GenBank/DDBJ whole genome shotgun (WGS) entry which is preliminary data.</text>
</comment>
<name>A0AAD5X0G4_9FUNG</name>
<feature type="region of interest" description="Disordered" evidence="1">
    <location>
        <begin position="33"/>
        <end position="54"/>
    </location>
</feature>
<proteinExistence type="predicted"/>
<accession>A0AAD5X0G4</accession>
<dbReference type="PANTHER" id="PTHR31935:SF1">
    <property type="entry name" value="COILED-COIL DOMAIN-CONTAINING PROTEIN 13"/>
    <property type="match status" value="1"/>
</dbReference>
<sequence length="373" mass="42084">MLEVREWERGAHKRSEEGTFFALGVSSSRILTEETLEATTTSPPSPQPISDPDAPAVSLQQRRLELEVKTLKEKVSHTYVKLTRKLESERVTTHSIKAELRNTQKALMSEVGDGVGLSKVIDPSSGWKGRAQQIAILKDKILSLSRASTSLPTLTSPTPPLCQSPHSMSLLDVSSSHENDDRHRANLRRMAMERRGEGEKMKEEVETLRCANADLKQRYYGMASRNKTLDRSLRDVKVKLQLLVRKADKDDTLIKALQEEIRRLKERLARSNKDADSRHENDLRSPTITETPTYSLCNCQLQQSTSPPRNHYQNDSNPTWASASEHSYNPLLSPPIDHPSTISSLHMEREALTALLNQHRDRMTAAEGRVVEL</sequence>
<feature type="compositionally biased region" description="Basic and acidic residues" evidence="1">
    <location>
        <begin position="269"/>
        <end position="283"/>
    </location>
</feature>
<dbReference type="EMBL" id="JADGJD010000622">
    <property type="protein sequence ID" value="KAJ3049600.1"/>
    <property type="molecule type" value="Genomic_DNA"/>
</dbReference>